<sequence length="108" mass="11898">MVQLYNGLLEVMTSEGDMDSFVTPDWHTGVIMGFVNTMDPVKTHQTVVDIQAYIEEHKNDAGFSQVNFGFRNADESGDSNELSVEGEYYVEPGLGGFLGATEATRFGH</sequence>
<organism evidence="1 2">
    <name type="scientific">Candidatus Thiomargarita nelsonii</name>
    <dbReference type="NCBI Taxonomy" id="1003181"/>
    <lineage>
        <taxon>Bacteria</taxon>
        <taxon>Pseudomonadati</taxon>
        <taxon>Pseudomonadota</taxon>
        <taxon>Gammaproteobacteria</taxon>
        <taxon>Thiotrichales</taxon>
        <taxon>Thiotrichaceae</taxon>
        <taxon>Thiomargarita</taxon>
    </lineage>
</organism>
<protein>
    <submittedName>
        <fullName evidence="1">Uncharacterized protein</fullName>
    </submittedName>
</protein>
<gene>
    <name evidence="1" type="ORF">THIOM_002050</name>
</gene>
<dbReference type="PATRIC" id="fig|1003181.4.peg.2840"/>
<dbReference type="AlphaFoldDB" id="A0A176S256"/>
<comment type="caution">
    <text evidence="1">The sequence shown here is derived from an EMBL/GenBank/DDBJ whole genome shotgun (WGS) entry which is preliminary data.</text>
</comment>
<proteinExistence type="predicted"/>
<dbReference type="EMBL" id="LUTY01001132">
    <property type="protein sequence ID" value="OAD22161.1"/>
    <property type="molecule type" value="Genomic_DNA"/>
</dbReference>
<keyword evidence="2" id="KW-1185">Reference proteome</keyword>
<reference evidence="1 2" key="1">
    <citation type="submission" date="2016-05" db="EMBL/GenBank/DDBJ databases">
        <title>Single-cell genome of chain-forming Candidatus Thiomargarita nelsonii and comparison to other large sulfur-oxidizing bacteria.</title>
        <authorList>
            <person name="Winkel M."/>
            <person name="Salman V."/>
            <person name="Woyke T."/>
            <person name="Schulz-Vogt H."/>
            <person name="Richter M."/>
            <person name="Flood B."/>
            <person name="Bailey J."/>
            <person name="Amann R."/>
            <person name="Mussmann M."/>
        </authorList>
    </citation>
    <scope>NUCLEOTIDE SEQUENCE [LARGE SCALE GENOMIC DNA]</scope>
    <source>
        <strain evidence="1 2">THI036</strain>
    </source>
</reference>
<evidence type="ECO:0000313" key="2">
    <source>
        <dbReference type="Proteomes" id="UP000076962"/>
    </source>
</evidence>
<dbReference type="Proteomes" id="UP000076962">
    <property type="component" value="Unassembled WGS sequence"/>
</dbReference>
<name>A0A176S256_9GAMM</name>
<evidence type="ECO:0000313" key="1">
    <source>
        <dbReference type="EMBL" id="OAD22161.1"/>
    </source>
</evidence>
<accession>A0A176S256</accession>